<sequence>MDKRYEVFCLADECFYETPDRLSRRAAGGRFEAAGRPLPAGWRRAAVGDWLQFTPADGPELPAQGWKIHVSATLDNAEKIAAEVWDYCVPRGIAFKFVPGRRALHLRNSKYAARSNSGKFATIYPGGVPELRRILTELGGLLAGQTGPYVLTDLRWQDGPLYVRYGAFAKRQCTDDSGALVPAIEGPDGTLVPDRRDPAFQVPEWVRLPSFLEEQLAARNAVTFAEMPYRVRRALHFSNGGGVYAGTDERSGEQVVLKEARPHAGLAADGADAVARLERERTALERLAGLDVAPGVRDFFTLGDHRFLVMDFLEGRTLNSFFAERHPLLAADPDPAEVASYTRWALRMHGLVEEAVAAVHERGIAFNDLHMFNIMVAPDEESVRLLDFEAAADAREERRQAMAHPGFIAPAGLRGFDVDRYALACLRIALFVPMTSLLAVDRGKAAHLAETAAEQFPDVPGEFLAEAVRVIGGGRAASRRRRYLPVEPPAAAAGWPAARDAMTAAILAAATPERDDRLYPGDIAQFGDGGGLGIAHGAAGVLYALHATGVRHAEGEEWLLRQAVRPPEDTPPGLYDGLAGAAYVLDLLGHEEQARMVLGRVLNENWERIGPSLHGGLAGLGLVFGHFGLEDLARRAAELVAGRPQGADGGARAGRAGLLHGASGAALLYLRLHERTGDAGLLDLAESALRRDLARCVPDRSGALHVDAGDRTLPYVGAGSAGVAMVLDDFLAHRVVEDFAEARTAILPAACGRYYAQPGLFNGRAGMVLHLARTGAPAARLGAQARALGWYAMPYRGGLAFPGDQMMRLSMDLATGTAGCLLALGAAYGGPPAAGRAQLPFLPPLRRPSDRPRLRTGSSGKTRTATE</sequence>
<dbReference type="CDD" id="cd04791">
    <property type="entry name" value="LanC_SerThrkinase"/>
    <property type="match status" value="1"/>
</dbReference>
<dbReference type="EMBL" id="JAAKZV010000272">
    <property type="protein sequence ID" value="NGN69227.1"/>
    <property type="molecule type" value="Genomic_DNA"/>
</dbReference>
<accession>A0A6G4UD14</accession>
<evidence type="ECO:0000313" key="3">
    <source>
        <dbReference type="EMBL" id="NGN69227.1"/>
    </source>
</evidence>
<evidence type="ECO:0000256" key="1">
    <source>
        <dbReference type="SAM" id="MobiDB-lite"/>
    </source>
</evidence>
<dbReference type="Proteomes" id="UP000481583">
    <property type="component" value="Unassembled WGS sequence"/>
</dbReference>
<dbReference type="GO" id="GO:0005975">
    <property type="term" value="P:carbohydrate metabolic process"/>
    <property type="evidence" value="ECO:0007669"/>
    <property type="project" value="InterPro"/>
</dbReference>
<dbReference type="SUPFAM" id="SSF158745">
    <property type="entry name" value="LanC-like"/>
    <property type="match status" value="1"/>
</dbReference>
<name>A0A6G4UD14_9ACTN</name>
<dbReference type="Pfam" id="PF00069">
    <property type="entry name" value="Pkinase"/>
    <property type="match status" value="1"/>
</dbReference>
<comment type="caution">
    <text evidence="3">The sequence shown here is derived from an EMBL/GenBank/DDBJ whole genome shotgun (WGS) entry which is preliminary data.</text>
</comment>
<dbReference type="GO" id="GO:0031179">
    <property type="term" value="P:peptide modification"/>
    <property type="evidence" value="ECO:0007669"/>
    <property type="project" value="InterPro"/>
</dbReference>
<dbReference type="NCBIfam" id="NF038151">
    <property type="entry name" value="lanthi_synth_III"/>
    <property type="match status" value="1"/>
</dbReference>
<gene>
    <name evidence="3" type="ORF">G5C51_35745</name>
</gene>
<dbReference type="GO" id="GO:0005524">
    <property type="term" value="F:ATP binding"/>
    <property type="evidence" value="ECO:0007669"/>
    <property type="project" value="InterPro"/>
</dbReference>
<dbReference type="InterPro" id="IPR057929">
    <property type="entry name" value="RamC_N"/>
</dbReference>
<dbReference type="SMART" id="SM00220">
    <property type="entry name" value="S_TKc"/>
    <property type="match status" value="1"/>
</dbReference>
<dbReference type="InterPro" id="IPR058053">
    <property type="entry name" value="RamC_C"/>
</dbReference>
<keyword evidence="4" id="KW-1185">Reference proteome</keyword>
<dbReference type="PROSITE" id="PS50011">
    <property type="entry name" value="PROTEIN_KINASE_DOM"/>
    <property type="match status" value="1"/>
</dbReference>
<keyword evidence="3" id="KW-0418">Kinase</keyword>
<dbReference type="Gene3D" id="1.50.10.10">
    <property type="match status" value="1"/>
</dbReference>
<dbReference type="InterPro" id="IPR007822">
    <property type="entry name" value="LANC-like"/>
</dbReference>
<dbReference type="AlphaFoldDB" id="A0A6G4UD14"/>
<dbReference type="SMART" id="SM01260">
    <property type="entry name" value="LANC_like"/>
    <property type="match status" value="1"/>
</dbReference>
<reference evidence="3 4" key="1">
    <citation type="submission" date="2020-02" db="EMBL/GenBank/DDBJ databases">
        <title>Whole-genome analyses of novel actinobacteria.</title>
        <authorList>
            <person name="Sahin N."/>
        </authorList>
    </citation>
    <scope>NUCLEOTIDE SEQUENCE [LARGE SCALE GENOMIC DNA]</scope>
    <source>
        <strain evidence="3 4">A7024</strain>
    </source>
</reference>
<dbReference type="RefSeq" id="WP_165243963.1">
    <property type="nucleotide sequence ID" value="NZ_JAAKZV010000272.1"/>
</dbReference>
<dbReference type="InterPro" id="IPR000719">
    <property type="entry name" value="Prot_kinase_dom"/>
</dbReference>
<proteinExistence type="predicted"/>
<feature type="region of interest" description="Disordered" evidence="1">
    <location>
        <begin position="838"/>
        <end position="867"/>
    </location>
</feature>
<dbReference type="InterPro" id="IPR053524">
    <property type="entry name" value="Aerial_hyphae_peptide-synth"/>
</dbReference>
<dbReference type="InterPro" id="IPR011009">
    <property type="entry name" value="Kinase-like_dom_sf"/>
</dbReference>
<dbReference type="InterPro" id="IPR012341">
    <property type="entry name" value="6hp_glycosidase-like_sf"/>
</dbReference>
<evidence type="ECO:0000259" key="2">
    <source>
        <dbReference type="PROSITE" id="PS50011"/>
    </source>
</evidence>
<evidence type="ECO:0000313" key="4">
    <source>
        <dbReference type="Proteomes" id="UP000481583"/>
    </source>
</evidence>
<dbReference type="Pfam" id="PF25816">
    <property type="entry name" value="RamC_N"/>
    <property type="match status" value="1"/>
</dbReference>
<dbReference type="GO" id="GO:0004672">
    <property type="term" value="F:protein kinase activity"/>
    <property type="evidence" value="ECO:0007669"/>
    <property type="project" value="InterPro"/>
</dbReference>
<dbReference type="Gene3D" id="1.10.510.10">
    <property type="entry name" value="Transferase(Phosphotransferase) domain 1"/>
    <property type="match status" value="1"/>
</dbReference>
<feature type="compositionally biased region" description="Polar residues" evidence="1">
    <location>
        <begin position="856"/>
        <end position="867"/>
    </location>
</feature>
<organism evidence="3 4">
    <name type="scientific">Streptomyces coryli</name>
    <dbReference type="NCBI Taxonomy" id="1128680"/>
    <lineage>
        <taxon>Bacteria</taxon>
        <taxon>Bacillati</taxon>
        <taxon>Actinomycetota</taxon>
        <taxon>Actinomycetes</taxon>
        <taxon>Kitasatosporales</taxon>
        <taxon>Streptomycetaceae</taxon>
        <taxon>Streptomyces</taxon>
    </lineage>
</organism>
<dbReference type="SUPFAM" id="SSF56112">
    <property type="entry name" value="Protein kinase-like (PK-like)"/>
    <property type="match status" value="1"/>
</dbReference>
<protein>
    <submittedName>
        <fullName evidence="3">Protein kinase/lanthionine synthetase C family protein</fullName>
    </submittedName>
</protein>
<feature type="domain" description="Protein kinase" evidence="2">
    <location>
        <begin position="229"/>
        <end position="487"/>
    </location>
</feature>
<keyword evidence="3" id="KW-0808">Transferase</keyword>